<comment type="caution">
    <text evidence="1">The sequence shown here is derived from an EMBL/GenBank/DDBJ whole genome shotgun (WGS) entry which is preliminary data.</text>
</comment>
<evidence type="ECO:0000313" key="3">
    <source>
        <dbReference type="EMBL" id="CAF3945751.1"/>
    </source>
</evidence>
<dbReference type="EMBL" id="CAJOBA010059494">
    <property type="protein sequence ID" value="CAF4316385.1"/>
    <property type="molecule type" value="Genomic_DNA"/>
</dbReference>
<evidence type="ECO:0000313" key="1">
    <source>
        <dbReference type="EMBL" id="CAF1181415.1"/>
    </source>
</evidence>
<gene>
    <name evidence="1" type="ORF">GPM918_LOCUS22722</name>
    <name evidence="2" type="ORF">OVA965_LOCUS38184</name>
    <name evidence="3" type="ORF">SRO942_LOCUS22722</name>
    <name evidence="4" type="ORF">TMI583_LOCUS39344</name>
</gene>
<keyword evidence="5" id="KW-1185">Reference proteome</keyword>
<evidence type="ECO:0000313" key="5">
    <source>
        <dbReference type="Proteomes" id="UP000663829"/>
    </source>
</evidence>
<dbReference type="Proteomes" id="UP000681722">
    <property type="component" value="Unassembled WGS sequence"/>
</dbReference>
<proteinExistence type="predicted"/>
<evidence type="ECO:0000313" key="2">
    <source>
        <dbReference type="EMBL" id="CAF1529613.1"/>
    </source>
</evidence>
<evidence type="ECO:0000313" key="4">
    <source>
        <dbReference type="EMBL" id="CAF4316385.1"/>
    </source>
</evidence>
<dbReference type="EMBL" id="CAJOBC010007871">
    <property type="protein sequence ID" value="CAF3945751.1"/>
    <property type="molecule type" value="Genomic_DNA"/>
</dbReference>
<dbReference type="EMBL" id="CAJNOQ010007869">
    <property type="protein sequence ID" value="CAF1181415.1"/>
    <property type="molecule type" value="Genomic_DNA"/>
</dbReference>
<reference evidence="1" key="1">
    <citation type="submission" date="2021-02" db="EMBL/GenBank/DDBJ databases">
        <authorList>
            <person name="Nowell W R."/>
        </authorList>
    </citation>
    <scope>NUCLEOTIDE SEQUENCE</scope>
</reference>
<dbReference type="AlphaFoldDB" id="A0A814UVY8"/>
<sequence length="78" mass="9246">MENNVMAMSRYREVQDISSLIILKPHGELLTKHDRQNIGIRQFEAIETWCRGEKVIYETQKPEEFVWETVRCDGCTML</sequence>
<dbReference type="Proteomes" id="UP000677228">
    <property type="component" value="Unassembled WGS sequence"/>
</dbReference>
<accession>A0A814UVY8</accession>
<protein>
    <submittedName>
        <fullName evidence="1">Uncharacterized protein</fullName>
    </submittedName>
</protein>
<organism evidence="1 5">
    <name type="scientific">Didymodactylos carnosus</name>
    <dbReference type="NCBI Taxonomy" id="1234261"/>
    <lineage>
        <taxon>Eukaryota</taxon>
        <taxon>Metazoa</taxon>
        <taxon>Spiralia</taxon>
        <taxon>Gnathifera</taxon>
        <taxon>Rotifera</taxon>
        <taxon>Eurotatoria</taxon>
        <taxon>Bdelloidea</taxon>
        <taxon>Philodinida</taxon>
        <taxon>Philodinidae</taxon>
        <taxon>Didymodactylos</taxon>
    </lineage>
</organism>
<dbReference type="Proteomes" id="UP000682733">
    <property type="component" value="Unassembled WGS sequence"/>
</dbReference>
<name>A0A814UVY8_9BILA</name>
<dbReference type="EMBL" id="CAJNOK010037280">
    <property type="protein sequence ID" value="CAF1529613.1"/>
    <property type="molecule type" value="Genomic_DNA"/>
</dbReference>
<dbReference type="Proteomes" id="UP000663829">
    <property type="component" value="Unassembled WGS sequence"/>
</dbReference>